<organism evidence="1 2">
    <name type="scientific">Pseudovirgaria hyperparasitica</name>
    <dbReference type="NCBI Taxonomy" id="470096"/>
    <lineage>
        <taxon>Eukaryota</taxon>
        <taxon>Fungi</taxon>
        <taxon>Dikarya</taxon>
        <taxon>Ascomycota</taxon>
        <taxon>Pezizomycotina</taxon>
        <taxon>Dothideomycetes</taxon>
        <taxon>Dothideomycetes incertae sedis</taxon>
        <taxon>Acrospermales</taxon>
        <taxon>Acrospermaceae</taxon>
        <taxon>Pseudovirgaria</taxon>
    </lineage>
</organism>
<dbReference type="GeneID" id="54483252"/>
<feature type="non-terminal residue" evidence="1">
    <location>
        <position position="1"/>
    </location>
</feature>
<gene>
    <name evidence="1" type="ORF">EJ05DRAFT_445816</name>
</gene>
<reference evidence="1" key="1">
    <citation type="journal article" date="2020" name="Stud. Mycol.">
        <title>101 Dothideomycetes genomes: a test case for predicting lifestyles and emergence of pathogens.</title>
        <authorList>
            <person name="Haridas S."/>
            <person name="Albert R."/>
            <person name="Binder M."/>
            <person name="Bloem J."/>
            <person name="Labutti K."/>
            <person name="Salamov A."/>
            <person name="Andreopoulos B."/>
            <person name="Baker S."/>
            <person name="Barry K."/>
            <person name="Bills G."/>
            <person name="Bluhm B."/>
            <person name="Cannon C."/>
            <person name="Castanera R."/>
            <person name="Culley D."/>
            <person name="Daum C."/>
            <person name="Ezra D."/>
            <person name="Gonzalez J."/>
            <person name="Henrissat B."/>
            <person name="Kuo A."/>
            <person name="Liang C."/>
            <person name="Lipzen A."/>
            <person name="Lutzoni F."/>
            <person name="Magnuson J."/>
            <person name="Mondo S."/>
            <person name="Nolan M."/>
            <person name="Ohm R."/>
            <person name="Pangilinan J."/>
            <person name="Park H.-J."/>
            <person name="Ramirez L."/>
            <person name="Alfaro M."/>
            <person name="Sun H."/>
            <person name="Tritt A."/>
            <person name="Yoshinaga Y."/>
            <person name="Zwiers L.-H."/>
            <person name="Turgeon B."/>
            <person name="Goodwin S."/>
            <person name="Spatafora J."/>
            <person name="Crous P."/>
            <person name="Grigoriev I."/>
        </authorList>
    </citation>
    <scope>NUCLEOTIDE SEQUENCE</scope>
    <source>
        <strain evidence="1">CBS 121739</strain>
    </source>
</reference>
<dbReference type="AlphaFoldDB" id="A0A6A6VT78"/>
<dbReference type="RefSeq" id="XP_033595415.1">
    <property type="nucleotide sequence ID" value="XM_033742198.1"/>
</dbReference>
<evidence type="ECO:0000313" key="1">
    <source>
        <dbReference type="EMBL" id="KAF2752964.1"/>
    </source>
</evidence>
<accession>A0A6A6VT78</accession>
<dbReference type="OrthoDB" id="2260598at2759"/>
<keyword evidence="2" id="KW-1185">Reference proteome</keyword>
<proteinExistence type="predicted"/>
<name>A0A6A6VT78_9PEZI</name>
<dbReference type="EMBL" id="ML996589">
    <property type="protein sequence ID" value="KAF2752964.1"/>
    <property type="molecule type" value="Genomic_DNA"/>
</dbReference>
<protein>
    <submittedName>
        <fullName evidence="1">Uncharacterized protein</fullName>
    </submittedName>
</protein>
<sequence length="62" mass="6955">EKIEILREVMFPLLEPIDLLDINGTEYLEAVSIPREITDNNILGAIKTLPNDKAPGLDRIPN</sequence>
<dbReference type="Proteomes" id="UP000799437">
    <property type="component" value="Unassembled WGS sequence"/>
</dbReference>
<evidence type="ECO:0000313" key="2">
    <source>
        <dbReference type="Proteomes" id="UP000799437"/>
    </source>
</evidence>